<gene>
    <name evidence="6" type="ORF">SCHPADRAFT_880744</name>
</gene>
<dbReference type="InParanoid" id="A0A0H2R8Q9"/>
<keyword evidence="7" id="KW-1185">Reference proteome</keyword>
<dbReference type="SUPFAM" id="SSF56112">
    <property type="entry name" value="Protein kinase-like (PK-like)"/>
    <property type="match status" value="1"/>
</dbReference>
<dbReference type="SMART" id="SM00220">
    <property type="entry name" value="S_TKc"/>
    <property type="match status" value="1"/>
</dbReference>
<dbReference type="InterPro" id="IPR011009">
    <property type="entry name" value="Kinase-like_dom_sf"/>
</dbReference>
<dbReference type="PROSITE" id="PS00107">
    <property type="entry name" value="PROTEIN_KINASE_ATP"/>
    <property type="match status" value="1"/>
</dbReference>
<dbReference type="InterPro" id="IPR017441">
    <property type="entry name" value="Protein_kinase_ATP_BS"/>
</dbReference>
<dbReference type="PANTHER" id="PTHR44329">
    <property type="entry name" value="SERINE/THREONINE-PROTEIN KINASE TNNI3K-RELATED"/>
    <property type="match status" value="1"/>
</dbReference>
<reference evidence="6 7" key="1">
    <citation type="submission" date="2015-04" db="EMBL/GenBank/DDBJ databases">
        <title>Complete genome sequence of Schizopora paradoxa KUC8140, a cosmopolitan wood degrader in East Asia.</title>
        <authorList>
            <consortium name="DOE Joint Genome Institute"/>
            <person name="Min B."/>
            <person name="Park H."/>
            <person name="Jang Y."/>
            <person name="Kim J.-J."/>
            <person name="Kim K.H."/>
            <person name="Pangilinan J."/>
            <person name="Lipzen A."/>
            <person name="Riley R."/>
            <person name="Grigoriev I.V."/>
            <person name="Spatafora J.W."/>
            <person name="Choi I.-G."/>
        </authorList>
    </citation>
    <scope>NUCLEOTIDE SEQUENCE [LARGE SCALE GENOMIC DNA]</scope>
    <source>
        <strain evidence="6 7">KUC8140</strain>
    </source>
</reference>
<sequence length="264" mass="29311">MLSMRLARHDMDASKSISKGQKELIGIFSTLRDLNLDGKIVDRGSDQLGKGSSSDVFQAKLRQSGELVAVKRIRHFLLEDISFARSVGREVRLWSRLKHPNVLPLIGYFLEGTMVIVNLVSRWMKNGTLKKYMSNCGPYGSLNTFQTCKMVMGIAAGLNYIHCTHRMIHADLKCENILVSDGGEPLLADFGLSVSSSSTSLGDTTCHGEKGSLRWMARELLSTPFNSSALPKHTKMTDMWSFGMVISVSEIHLSKLQSGCLFMF</sequence>
<dbReference type="PANTHER" id="PTHR44329:SF214">
    <property type="entry name" value="PROTEIN KINASE DOMAIN-CONTAINING PROTEIN"/>
    <property type="match status" value="1"/>
</dbReference>
<dbReference type="InterPro" id="IPR000719">
    <property type="entry name" value="Prot_kinase_dom"/>
</dbReference>
<evidence type="ECO:0000259" key="5">
    <source>
        <dbReference type="PROSITE" id="PS50011"/>
    </source>
</evidence>
<dbReference type="Proteomes" id="UP000053477">
    <property type="component" value="Unassembled WGS sequence"/>
</dbReference>
<dbReference type="InterPro" id="IPR008271">
    <property type="entry name" value="Ser/Thr_kinase_AS"/>
</dbReference>
<evidence type="ECO:0000313" key="6">
    <source>
        <dbReference type="EMBL" id="KLO08209.1"/>
    </source>
</evidence>
<evidence type="ECO:0000256" key="1">
    <source>
        <dbReference type="ARBA" id="ARBA00022741"/>
    </source>
</evidence>
<dbReference type="GO" id="GO:0004674">
    <property type="term" value="F:protein serine/threonine kinase activity"/>
    <property type="evidence" value="ECO:0007669"/>
    <property type="project" value="UniProtKB-KW"/>
</dbReference>
<dbReference type="GO" id="GO:0005524">
    <property type="term" value="F:ATP binding"/>
    <property type="evidence" value="ECO:0007669"/>
    <property type="project" value="UniProtKB-UniRule"/>
</dbReference>
<dbReference type="PROSITE" id="PS00108">
    <property type="entry name" value="PROTEIN_KINASE_ST"/>
    <property type="match status" value="1"/>
</dbReference>
<feature type="binding site" evidence="3">
    <location>
        <position position="71"/>
    </location>
    <ligand>
        <name>ATP</name>
        <dbReference type="ChEBI" id="CHEBI:30616"/>
    </ligand>
</feature>
<keyword evidence="2 3" id="KW-0067">ATP-binding</keyword>
<name>A0A0H2R8Q9_9AGAM</name>
<evidence type="ECO:0000313" key="7">
    <source>
        <dbReference type="Proteomes" id="UP000053477"/>
    </source>
</evidence>
<keyword evidence="6" id="KW-0808">Transferase</keyword>
<evidence type="ECO:0000256" key="4">
    <source>
        <dbReference type="RuleBase" id="RU000304"/>
    </source>
</evidence>
<dbReference type="CDD" id="cd00180">
    <property type="entry name" value="PKc"/>
    <property type="match status" value="1"/>
</dbReference>
<evidence type="ECO:0000256" key="3">
    <source>
        <dbReference type="PROSITE-ProRule" id="PRU10141"/>
    </source>
</evidence>
<dbReference type="STRING" id="27342.A0A0H2R8Q9"/>
<keyword evidence="4" id="KW-0723">Serine/threonine-protein kinase</keyword>
<evidence type="ECO:0000256" key="2">
    <source>
        <dbReference type="ARBA" id="ARBA00022840"/>
    </source>
</evidence>
<dbReference type="PROSITE" id="PS50011">
    <property type="entry name" value="PROTEIN_KINASE_DOM"/>
    <property type="match status" value="1"/>
</dbReference>
<dbReference type="Pfam" id="PF00069">
    <property type="entry name" value="Pkinase"/>
    <property type="match status" value="1"/>
</dbReference>
<dbReference type="OrthoDB" id="5585925at2759"/>
<keyword evidence="1 3" id="KW-0547">Nucleotide-binding</keyword>
<keyword evidence="6" id="KW-0418">Kinase</keyword>
<comment type="similarity">
    <text evidence="4">Belongs to the protein kinase superfamily.</text>
</comment>
<dbReference type="EMBL" id="KQ086101">
    <property type="protein sequence ID" value="KLO08209.1"/>
    <property type="molecule type" value="Genomic_DNA"/>
</dbReference>
<dbReference type="InterPro" id="IPR051681">
    <property type="entry name" value="Ser/Thr_Kinases-Pseudokinases"/>
</dbReference>
<dbReference type="Gene3D" id="1.10.510.10">
    <property type="entry name" value="Transferase(Phosphotransferase) domain 1"/>
    <property type="match status" value="1"/>
</dbReference>
<protein>
    <submittedName>
        <fullName evidence="6">Kinase-like protein</fullName>
    </submittedName>
</protein>
<accession>A0A0H2R8Q9</accession>
<dbReference type="AlphaFoldDB" id="A0A0H2R8Q9"/>
<organism evidence="6 7">
    <name type="scientific">Schizopora paradoxa</name>
    <dbReference type="NCBI Taxonomy" id="27342"/>
    <lineage>
        <taxon>Eukaryota</taxon>
        <taxon>Fungi</taxon>
        <taxon>Dikarya</taxon>
        <taxon>Basidiomycota</taxon>
        <taxon>Agaricomycotina</taxon>
        <taxon>Agaricomycetes</taxon>
        <taxon>Hymenochaetales</taxon>
        <taxon>Schizoporaceae</taxon>
        <taxon>Schizopora</taxon>
    </lineage>
</organism>
<proteinExistence type="inferred from homology"/>
<feature type="domain" description="Protein kinase" evidence="5">
    <location>
        <begin position="42"/>
        <end position="264"/>
    </location>
</feature>